<dbReference type="RefSeq" id="WP_213484505.1">
    <property type="nucleotide sequence ID" value="NZ_CAJRAY010000043.1"/>
</dbReference>
<reference evidence="2 3" key="1">
    <citation type="submission" date="2021-04" db="EMBL/GenBank/DDBJ databases">
        <authorList>
            <person name="Rakotoarivonina H."/>
        </authorList>
    </citation>
    <scope>NUCLEOTIDE SEQUENCE [LARGE SCALE GENOMIC DNA]</scope>
    <source>
        <strain evidence="2 3">XE</strain>
    </source>
</reference>
<keyword evidence="1" id="KW-0812">Transmembrane</keyword>
<evidence type="ECO:0000313" key="2">
    <source>
        <dbReference type="EMBL" id="CAG5086392.1"/>
    </source>
</evidence>
<feature type="transmembrane region" description="Helical" evidence="1">
    <location>
        <begin position="16"/>
        <end position="49"/>
    </location>
</feature>
<proteinExistence type="predicted"/>
<dbReference type="EMBL" id="CAJRAY010000043">
    <property type="protein sequence ID" value="CAG5086392.1"/>
    <property type="molecule type" value="Genomic_DNA"/>
</dbReference>
<accession>A0ABM8V504</accession>
<evidence type="ECO:0000313" key="3">
    <source>
        <dbReference type="Proteomes" id="UP000681526"/>
    </source>
</evidence>
<keyword evidence="1" id="KW-1133">Transmembrane helix</keyword>
<comment type="caution">
    <text evidence="2">The sequence shown here is derived from an EMBL/GenBank/DDBJ whole genome shotgun (WGS) entry which is preliminary data.</text>
</comment>
<dbReference type="Proteomes" id="UP000681526">
    <property type="component" value="Unassembled WGS sequence"/>
</dbReference>
<gene>
    <name evidence="2" type="primary">txxe 2054-M1-485</name>
    <name evidence="2" type="ORF">TXXE_10015</name>
</gene>
<organism evidence="2 3">
    <name type="scientific">Thermobacillus xylanilyticus</name>
    <dbReference type="NCBI Taxonomy" id="76633"/>
    <lineage>
        <taxon>Bacteria</taxon>
        <taxon>Bacillati</taxon>
        <taxon>Bacillota</taxon>
        <taxon>Bacilli</taxon>
        <taxon>Bacillales</taxon>
        <taxon>Paenibacillaceae</taxon>
        <taxon>Thermobacillus</taxon>
    </lineage>
</organism>
<keyword evidence="3" id="KW-1185">Reference proteome</keyword>
<keyword evidence="1" id="KW-0472">Membrane</keyword>
<name>A0ABM8V504_THEXY</name>
<evidence type="ECO:0000256" key="1">
    <source>
        <dbReference type="SAM" id="Phobius"/>
    </source>
</evidence>
<sequence>MSNAKAMKLLTGVMEAVLAIPVLGGLIVLASAYWALVVMCILHAATLIISVKNHESYHGSILGIVTSMLAWIPFLGWLLHLLTAVLLLISALRRD</sequence>
<feature type="transmembrane region" description="Helical" evidence="1">
    <location>
        <begin position="61"/>
        <end position="89"/>
    </location>
</feature>
<protein>
    <submittedName>
        <fullName evidence="2">Uncharacterized protein</fullName>
    </submittedName>
</protein>